<reference evidence="2 3" key="1">
    <citation type="submission" date="2019-03" db="EMBL/GenBank/DDBJ databases">
        <title>Genomic Encyclopedia of Type Strains, Phase IV (KMG-IV): sequencing the most valuable type-strain genomes for metagenomic binning, comparative biology and taxonomic classification.</title>
        <authorList>
            <person name="Goeker M."/>
        </authorList>
    </citation>
    <scope>NUCLEOTIDE SEQUENCE [LARGE SCALE GENOMIC DNA]</scope>
    <source>
        <strain evidence="2 3">DSM 20467</strain>
    </source>
</reference>
<keyword evidence="1" id="KW-0812">Transmembrane</keyword>
<feature type="transmembrane region" description="Helical" evidence="1">
    <location>
        <begin position="20"/>
        <end position="36"/>
    </location>
</feature>
<sequence length="188" mass="21237">MQTIQKINQFYSFIKRKNKSLLIIFFIVIFIIYFIVGKTAPTSSSETLPTDKKDDDVNTSTTYNYFIHPVKPLRDPFSAAHPQEYNNKVSPPENHTVINNTVQSVEPARPANEMPNPVVKSKSAEPPPKLVGIFLNDTASAIIIHNNEYYTVTTGSHFADYEVISIDTASIYLKNSYGQLLMCRLKGF</sequence>
<keyword evidence="1" id="KW-1133">Transmembrane helix</keyword>
<evidence type="ECO:0000256" key="1">
    <source>
        <dbReference type="SAM" id="Phobius"/>
    </source>
</evidence>
<accession>A0A4R3K531</accession>
<keyword evidence="1" id="KW-0472">Membrane</keyword>
<proteinExistence type="predicted"/>
<gene>
    <name evidence="2" type="ORF">EDC37_11347</name>
</gene>
<evidence type="ECO:0000313" key="2">
    <source>
        <dbReference type="EMBL" id="TCS77810.1"/>
    </source>
</evidence>
<keyword evidence="3" id="KW-1185">Reference proteome</keyword>
<protein>
    <submittedName>
        <fullName evidence="2">Uncharacterized protein</fullName>
    </submittedName>
</protein>
<comment type="caution">
    <text evidence="2">The sequence shown here is derived from an EMBL/GenBank/DDBJ whole genome shotgun (WGS) entry which is preliminary data.</text>
</comment>
<name>A0A4R3K531_9FIRM</name>
<organism evidence="2 3">
    <name type="scientific">Pectinatus cerevisiiphilus</name>
    <dbReference type="NCBI Taxonomy" id="86956"/>
    <lineage>
        <taxon>Bacteria</taxon>
        <taxon>Bacillati</taxon>
        <taxon>Bacillota</taxon>
        <taxon>Negativicutes</taxon>
        <taxon>Selenomonadales</taxon>
        <taxon>Selenomonadaceae</taxon>
        <taxon>Pectinatus</taxon>
    </lineage>
</organism>
<dbReference type="EMBL" id="SMAA01000013">
    <property type="protein sequence ID" value="TCS77810.1"/>
    <property type="molecule type" value="Genomic_DNA"/>
</dbReference>
<evidence type="ECO:0000313" key="3">
    <source>
        <dbReference type="Proteomes" id="UP000295188"/>
    </source>
</evidence>
<dbReference type="Proteomes" id="UP000295188">
    <property type="component" value="Unassembled WGS sequence"/>
</dbReference>
<dbReference type="RefSeq" id="WP_132550559.1">
    <property type="nucleotide sequence ID" value="NZ_SMAA01000013.1"/>
</dbReference>
<dbReference type="AlphaFoldDB" id="A0A4R3K531"/>